<evidence type="ECO:0000313" key="2">
    <source>
        <dbReference type="Proteomes" id="UP001302429"/>
    </source>
</evidence>
<dbReference type="InterPro" id="IPR021508">
    <property type="entry name" value="Gp17-like"/>
</dbReference>
<dbReference type="InterPro" id="IPR053745">
    <property type="entry name" value="Viral_Tail_Comp_sf"/>
</dbReference>
<evidence type="ECO:0000313" key="1">
    <source>
        <dbReference type="EMBL" id="WOE75681.1"/>
    </source>
</evidence>
<dbReference type="Pfam" id="PF11367">
    <property type="entry name" value="Tail_completion_gp17"/>
    <property type="match status" value="1"/>
</dbReference>
<dbReference type="EMBL" id="CP136594">
    <property type="protein sequence ID" value="WOE75681.1"/>
    <property type="molecule type" value="Genomic_DNA"/>
</dbReference>
<proteinExistence type="predicted"/>
<gene>
    <name evidence="1" type="ORF">RB602_02900</name>
</gene>
<name>A0AA97F8W9_9SPHN</name>
<dbReference type="Gene3D" id="3.30.2000.30">
    <property type="match status" value="1"/>
</dbReference>
<dbReference type="Proteomes" id="UP001302429">
    <property type="component" value="Chromosome"/>
</dbReference>
<dbReference type="RefSeq" id="WP_317082793.1">
    <property type="nucleotide sequence ID" value="NZ_CP136594.1"/>
</dbReference>
<keyword evidence="2" id="KW-1185">Reference proteome</keyword>
<reference evidence="1 2" key="1">
    <citation type="submission" date="2023-10" db="EMBL/GenBank/DDBJ databases">
        <title>Complete genome sequence of a Sphingomonadaceae bacterium.</title>
        <authorList>
            <person name="Yan C."/>
        </authorList>
    </citation>
    <scope>NUCLEOTIDE SEQUENCE [LARGE SCALE GENOMIC DNA]</scope>
    <source>
        <strain evidence="1 2">SCSIO 66989</strain>
    </source>
</reference>
<organism evidence="1 2">
    <name type="scientific">Alterisphingorhabdus coralli</name>
    <dbReference type="NCBI Taxonomy" id="3071408"/>
    <lineage>
        <taxon>Bacteria</taxon>
        <taxon>Pseudomonadati</taxon>
        <taxon>Pseudomonadota</taxon>
        <taxon>Alphaproteobacteria</taxon>
        <taxon>Sphingomonadales</taxon>
        <taxon>Sphingomonadaceae</taxon>
        <taxon>Alterisphingorhabdus (ex Yan et al. 2024)</taxon>
    </lineage>
</organism>
<dbReference type="KEGG" id="acoa:RB602_02900"/>
<protein>
    <submittedName>
        <fullName evidence="1">DUF3168 domain-containing protein</fullName>
    </submittedName>
</protein>
<accession>A0AA97F8W9</accession>
<sequence length="140" mass="15696">MTVSDLQGLEAPDFALRQHIEDWLSQSPILARHMAHISDQSRRPKARPALQVTTTQTADWSGKGFAGREVELVLTLAMRGEDKARFSALIAAMEERMANVPDAFSAGRIVTLIPQNRRTALTQDGVWRMRSNWRARAIIS</sequence>
<dbReference type="AlphaFoldDB" id="A0AA97F8W9"/>